<accession>A0ABN9QGX0</accession>
<reference evidence="2" key="1">
    <citation type="submission" date="2023-10" db="EMBL/GenBank/DDBJ databases">
        <authorList>
            <person name="Chen Y."/>
            <person name="Shah S."/>
            <person name="Dougan E. K."/>
            <person name="Thang M."/>
            <person name="Chan C."/>
        </authorList>
    </citation>
    <scope>NUCLEOTIDE SEQUENCE [LARGE SCALE GENOMIC DNA]</scope>
</reference>
<name>A0ABN9QGX0_9DINO</name>
<keyword evidence="3" id="KW-1185">Reference proteome</keyword>
<gene>
    <name evidence="2" type="ORF">PCOR1329_LOCUS11060</name>
</gene>
<feature type="region of interest" description="Disordered" evidence="1">
    <location>
        <begin position="129"/>
        <end position="154"/>
    </location>
</feature>
<evidence type="ECO:0000313" key="2">
    <source>
        <dbReference type="EMBL" id="CAK0804154.1"/>
    </source>
</evidence>
<sequence length="154" mass="15966">MLRRPRGRGARAAGLPAAAAAAAWAAGLRGAAGAAQGGGGLCNVSGELVSIPCRYPRCRHSMDTGRNRTERGLEYHRSLIDRFFSEWDDYQGFLGLETAFLVHALSMIQSDMGHFGAVGEIGVAAGSAARPPCRGDHKGGGQAPVSSRACPSTG</sequence>
<organism evidence="2 3">
    <name type="scientific">Prorocentrum cordatum</name>
    <dbReference type="NCBI Taxonomy" id="2364126"/>
    <lineage>
        <taxon>Eukaryota</taxon>
        <taxon>Sar</taxon>
        <taxon>Alveolata</taxon>
        <taxon>Dinophyceae</taxon>
        <taxon>Prorocentrales</taxon>
        <taxon>Prorocentraceae</taxon>
        <taxon>Prorocentrum</taxon>
    </lineage>
</organism>
<dbReference type="Proteomes" id="UP001189429">
    <property type="component" value="Unassembled WGS sequence"/>
</dbReference>
<evidence type="ECO:0000256" key="1">
    <source>
        <dbReference type="SAM" id="MobiDB-lite"/>
    </source>
</evidence>
<evidence type="ECO:0000313" key="3">
    <source>
        <dbReference type="Proteomes" id="UP001189429"/>
    </source>
</evidence>
<protein>
    <submittedName>
        <fullName evidence="2">Uncharacterized protein</fullName>
    </submittedName>
</protein>
<comment type="caution">
    <text evidence="2">The sequence shown here is derived from an EMBL/GenBank/DDBJ whole genome shotgun (WGS) entry which is preliminary data.</text>
</comment>
<proteinExistence type="predicted"/>
<dbReference type="EMBL" id="CAUYUJ010003175">
    <property type="protein sequence ID" value="CAK0804154.1"/>
    <property type="molecule type" value="Genomic_DNA"/>
</dbReference>